<evidence type="ECO:0000256" key="6">
    <source>
        <dbReference type="HAMAP-Rule" id="MF_00020"/>
    </source>
</evidence>
<keyword evidence="6" id="KW-0460">Magnesium</keyword>
<evidence type="ECO:0000313" key="9">
    <source>
        <dbReference type="Proteomes" id="UP000823963"/>
    </source>
</evidence>
<comment type="similarity">
    <text evidence="1 6 7">Belongs to the acetokinase family.</text>
</comment>
<evidence type="ECO:0000256" key="7">
    <source>
        <dbReference type="RuleBase" id="RU003835"/>
    </source>
</evidence>
<dbReference type="NCBIfam" id="TIGR00016">
    <property type="entry name" value="ackA"/>
    <property type="match status" value="1"/>
</dbReference>
<dbReference type="Proteomes" id="UP000823963">
    <property type="component" value="Unassembled WGS sequence"/>
</dbReference>
<keyword evidence="2 6" id="KW-0808">Transferase</keyword>
<dbReference type="Gene3D" id="3.30.420.40">
    <property type="match status" value="2"/>
</dbReference>
<comment type="function">
    <text evidence="6">Catalyzes the formation of acetyl phosphate from acetate and ATP. Can also catalyze the reverse reaction.</text>
</comment>
<dbReference type="PRINTS" id="PR00471">
    <property type="entry name" value="ACETATEKNASE"/>
</dbReference>
<dbReference type="EMBL" id="DXFP01000036">
    <property type="protein sequence ID" value="HIX01943.1"/>
    <property type="molecule type" value="Genomic_DNA"/>
</dbReference>
<reference evidence="8" key="1">
    <citation type="journal article" date="2021" name="PeerJ">
        <title>Extensive microbial diversity within the chicken gut microbiome revealed by metagenomics and culture.</title>
        <authorList>
            <person name="Gilroy R."/>
            <person name="Ravi A."/>
            <person name="Getino M."/>
            <person name="Pursley I."/>
            <person name="Horton D.L."/>
            <person name="Alikhan N.F."/>
            <person name="Baker D."/>
            <person name="Gharbi K."/>
            <person name="Hall N."/>
            <person name="Watson M."/>
            <person name="Adriaenssens E.M."/>
            <person name="Foster-Nyarko E."/>
            <person name="Jarju S."/>
            <person name="Secka A."/>
            <person name="Antonio M."/>
            <person name="Oren A."/>
            <person name="Chaudhuri R.R."/>
            <person name="La Ragione R."/>
            <person name="Hildebrand F."/>
            <person name="Pallen M.J."/>
        </authorList>
    </citation>
    <scope>NUCLEOTIDE SEQUENCE</scope>
    <source>
        <strain evidence="8">6627</strain>
    </source>
</reference>
<dbReference type="CDD" id="cd24010">
    <property type="entry name" value="ASKHA_NBD_AcK_PK"/>
    <property type="match status" value="1"/>
</dbReference>
<name>A0A9D2A9S0_9LACO</name>
<keyword evidence="6" id="KW-0479">Metal-binding</keyword>
<protein>
    <recommendedName>
        <fullName evidence="6">Acetate kinase</fullName>
        <ecNumber evidence="6">2.7.2.1</ecNumber>
    </recommendedName>
    <alternativeName>
        <fullName evidence="6">Acetokinase</fullName>
    </alternativeName>
</protein>
<dbReference type="GO" id="GO:0008776">
    <property type="term" value="F:acetate kinase activity"/>
    <property type="evidence" value="ECO:0007669"/>
    <property type="project" value="UniProtKB-UniRule"/>
</dbReference>
<organism evidence="8 9">
    <name type="scientific">Candidatus Ligilactobacillus excrementigallinarum</name>
    <dbReference type="NCBI Taxonomy" id="2838641"/>
    <lineage>
        <taxon>Bacteria</taxon>
        <taxon>Bacillati</taxon>
        <taxon>Bacillota</taxon>
        <taxon>Bacilli</taxon>
        <taxon>Lactobacillales</taxon>
        <taxon>Lactobacillaceae</taxon>
        <taxon>Ligilactobacillus</taxon>
    </lineage>
</organism>
<dbReference type="GO" id="GO:0000287">
    <property type="term" value="F:magnesium ion binding"/>
    <property type="evidence" value="ECO:0007669"/>
    <property type="project" value="UniProtKB-UniRule"/>
</dbReference>
<dbReference type="GO" id="GO:0005524">
    <property type="term" value="F:ATP binding"/>
    <property type="evidence" value="ECO:0007669"/>
    <property type="project" value="UniProtKB-KW"/>
</dbReference>
<evidence type="ECO:0000256" key="3">
    <source>
        <dbReference type="ARBA" id="ARBA00022741"/>
    </source>
</evidence>
<evidence type="ECO:0000256" key="4">
    <source>
        <dbReference type="ARBA" id="ARBA00022777"/>
    </source>
</evidence>
<evidence type="ECO:0000313" key="8">
    <source>
        <dbReference type="EMBL" id="HIX01943.1"/>
    </source>
</evidence>
<keyword evidence="6" id="KW-0963">Cytoplasm</keyword>
<comment type="pathway">
    <text evidence="6">Metabolic intermediate biosynthesis; acetyl-CoA biosynthesis; acetyl-CoA from acetate: step 1/2.</text>
</comment>
<dbReference type="Pfam" id="PF00871">
    <property type="entry name" value="Acetate_kinase"/>
    <property type="match status" value="1"/>
</dbReference>
<comment type="cofactor">
    <cofactor evidence="6">
        <name>Mg(2+)</name>
        <dbReference type="ChEBI" id="CHEBI:18420"/>
    </cofactor>
    <cofactor evidence="6">
        <name>Mn(2+)</name>
        <dbReference type="ChEBI" id="CHEBI:29035"/>
    </cofactor>
    <text evidence="6">Mg(2+). Can also accept Mn(2+).</text>
</comment>
<feature type="binding site" evidence="6">
    <location>
        <begin position="283"/>
        <end position="285"/>
    </location>
    <ligand>
        <name>ATP</name>
        <dbReference type="ChEBI" id="CHEBI:30616"/>
    </ligand>
</feature>
<comment type="caution">
    <text evidence="8">The sequence shown here is derived from an EMBL/GenBank/DDBJ whole genome shotgun (WGS) entry which is preliminary data.</text>
</comment>
<proteinExistence type="inferred from homology"/>
<dbReference type="HAMAP" id="MF_00020">
    <property type="entry name" value="Acetate_kinase"/>
    <property type="match status" value="1"/>
</dbReference>
<accession>A0A9D2A9S0</accession>
<reference evidence="8" key="2">
    <citation type="submission" date="2021-04" db="EMBL/GenBank/DDBJ databases">
        <authorList>
            <person name="Gilroy R."/>
        </authorList>
    </citation>
    <scope>NUCLEOTIDE SEQUENCE</scope>
    <source>
        <strain evidence="8">6627</strain>
    </source>
</reference>
<keyword evidence="4 6" id="KW-0418">Kinase</keyword>
<dbReference type="InterPro" id="IPR043129">
    <property type="entry name" value="ATPase_NBD"/>
</dbReference>
<sequence length="395" mass="43846">MEKTLVINSGSSTLKFKLYEMPEEKEIAKGVLERIGFDGSKIIIKYGDGQVYTEEKPLPDHGTAIQEMLKLLKELVIVKDFEEITGVGHRVVAGGEYFDRSVVIDDDVIQKIDELADFAPLHNPNNLIGITEFKKLLPNALSVAVFDTAFHQTLTEENYMYSTPYEWYEKYGVRRYGAHGTSHQYVAERAAEYLGKPLEDLKLITCHLGAGSSMCAIKDGKSFDTSMGFTPLTGITMGTRSGDVDFSLVAYVMKKMGTTDVDAVLDTLNKKSGLLGVSGRSLDMRDLQAAEKDGDKRSALAIKLFVKNIVRYVGQYYAEMGGLDGIVFTAGIGENESAIRKRIIDRLSFMGMEIDDQRNDANADGLISTDDSKIKVLRIPTDEELMIARDVEKLK</sequence>
<comment type="subcellular location">
    <subcellularLocation>
        <location evidence="6">Cytoplasm</location>
    </subcellularLocation>
</comment>
<evidence type="ECO:0000256" key="2">
    <source>
        <dbReference type="ARBA" id="ARBA00022679"/>
    </source>
</evidence>
<feature type="binding site" evidence="6">
    <location>
        <begin position="331"/>
        <end position="335"/>
    </location>
    <ligand>
        <name>ATP</name>
        <dbReference type="ChEBI" id="CHEBI:30616"/>
    </ligand>
</feature>
<feature type="binding site" evidence="6">
    <location>
        <begin position="207"/>
        <end position="211"/>
    </location>
    <ligand>
        <name>ATP</name>
        <dbReference type="ChEBI" id="CHEBI:30616"/>
    </ligand>
</feature>
<feature type="site" description="Transition state stabilizer" evidence="6">
    <location>
        <position position="179"/>
    </location>
</feature>
<evidence type="ECO:0000256" key="5">
    <source>
        <dbReference type="ARBA" id="ARBA00022840"/>
    </source>
</evidence>
<dbReference type="PANTHER" id="PTHR21060:SF15">
    <property type="entry name" value="ACETATE KINASE-RELATED"/>
    <property type="match status" value="1"/>
</dbReference>
<dbReference type="PIRSF" id="PIRSF000722">
    <property type="entry name" value="Acetate_prop_kin"/>
    <property type="match status" value="1"/>
</dbReference>
<dbReference type="SUPFAM" id="SSF53067">
    <property type="entry name" value="Actin-like ATPase domain"/>
    <property type="match status" value="2"/>
</dbReference>
<feature type="active site" description="Proton donor/acceptor" evidence="6">
    <location>
        <position position="147"/>
    </location>
</feature>
<dbReference type="GO" id="GO:0006085">
    <property type="term" value="P:acetyl-CoA biosynthetic process"/>
    <property type="evidence" value="ECO:0007669"/>
    <property type="project" value="UniProtKB-UniRule"/>
</dbReference>
<gene>
    <name evidence="6" type="primary">ackA</name>
    <name evidence="8" type="ORF">H9861_04225</name>
</gene>
<dbReference type="InterPro" id="IPR023865">
    <property type="entry name" value="Aliphatic_acid_kinase_CS"/>
</dbReference>
<evidence type="ECO:0000256" key="1">
    <source>
        <dbReference type="ARBA" id="ARBA00008748"/>
    </source>
</evidence>
<keyword evidence="3 6" id="KW-0547">Nucleotide-binding</keyword>
<feature type="binding site" evidence="6">
    <location>
        <position position="8"/>
    </location>
    <ligand>
        <name>Mg(2+)</name>
        <dbReference type="ChEBI" id="CHEBI:18420"/>
    </ligand>
</feature>
<dbReference type="InterPro" id="IPR000890">
    <property type="entry name" value="Aliphatic_acid_kin_short-chain"/>
</dbReference>
<dbReference type="PROSITE" id="PS01075">
    <property type="entry name" value="ACETATE_KINASE_1"/>
    <property type="match status" value="1"/>
</dbReference>
<comment type="catalytic activity">
    <reaction evidence="6">
        <text>acetate + ATP = acetyl phosphate + ADP</text>
        <dbReference type="Rhea" id="RHEA:11352"/>
        <dbReference type="ChEBI" id="CHEBI:22191"/>
        <dbReference type="ChEBI" id="CHEBI:30089"/>
        <dbReference type="ChEBI" id="CHEBI:30616"/>
        <dbReference type="ChEBI" id="CHEBI:456216"/>
        <dbReference type="EC" id="2.7.2.1"/>
    </reaction>
</comment>
<dbReference type="PROSITE" id="PS01076">
    <property type="entry name" value="ACETATE_KINASE_2"/>
    <property type="match status" value="1"/>
</dbReference>
<feature type="binding site" evidence="6">
    <location>
        <position position="15"/>
    </location>
    <ligand>
        <name>ATP</name>
        <dbReference type="ChEBI" id="CHEBI:30616"/>
    </ligand>
</feature>
<dbReference type="GO" id="GO:0005737">
    <property type="term" value="C:cytoplasm"/>
    <property type="evidence" value="ECO:0007669"/>
    <property type="project" value="UniProtKB-SubCell"/>
</dbReference>
<dbReference type="PANTHER" id="PTHR21060">
    <property type="entry name" value="ACETATE KINASE"/>
    <property type="match status" value="1"/>
</dbReference>
<dbReference type="GO" id="GO:0006083">
    <property type="term" value="P:acetate metabolic process"/>
    <property type="evidence" value="ECO:0007669"/>
    <property type="project" value="TreeGrafter"/>
</dbReference>
<feature type="binding site" evidence="6">
    <location>
        <position position="90"/>
    </location>
    <ligand>
        <name>substrate</name>
    </ligand>
</feature>
<dbReference type="AlphaFoldDB" id="A0A9D2A9S0"/>
<dbReference type="EC" id="2.7.2.1" evidence="6"/>
<comment type="subunit">
    <text evidence="6">Homodimer.</text>
</comment>
<keyword evidence="5 6" id="KW-0067">ATP-binding</keyword>
<feature type="site" description="Transition state stabilizer" evidence="6">
    <location>
        <position position="240"/>
    </location>
</feature>
<dbReference type="InterPro" id="IPR004372">
    <property type="entry name" value="Ac/propionate_kinase"/>
</dbReference>
<feature type="binding site" evidence="6">
    <location>
        <position position="383"/>
    </location>
    <ligand>
        <name>Mg(2+)</name>
        <dbReference type="ChEBI" id="CHEBI:18420"/>
    </ligand>
</feature>